<evidence type="ECO:0000256" key="1">
    <source>
        <dbReference type="SAM" id="MobiDB-lite"/>
    </source>
</evidence>
<evidence type="ECO:0000313" key="4">
    <source>
        <dbReference type="EMBL" id="MBE5037418.1"/>
    </source>
</evidence>
<feature type="signal peptide" evidence="2">
    <location>
        <begin position="1"/>
        <end position="21"/>
    </location>
</feature>
<gene>
    <name evidence="4" type="ORF">INF35_06450</name>
</gene>
<dbReference type="Pfam" id="PF13354">
    <property type="entry name" value="Beta-lactamase2"/>
    <property type="match status" value="1"/>
</dbReference>
<reference evidence="4 5" key="1">
    <citation type="submission" date="2020-10" db="EMBL/GenBank/DDBJ databases">
        <title>ChiBAC.</title>
        <authorList>
            <person name="Zenner C."/>
            <person name="Hitch T.C.A."/>
            <person name="Clavel T."/>
        </authorList>
    </citation>
    <scope>NUCLEOTIDE SEQUENCE [LARGE SCALE GENOMIC DNA]</scope>
    <source>
        <strain evidence="4 5">DSM 109015</strain>
    </source>
</reference>
<keyword evidence="2" id="KW-0732">Signal</keyword>
<name>A0ABR9R2S6_9FIRM</name>
<dbReference type="PANTHER" id="PTHR35333:SF3">
    <property type="entry name" value="BETA-LACTAMASE-TYPE TRANSPEPTIDASE FOLD CONTAINING PROTEIN"/>
    <property type="match status" value="1"/>
</dbReference>
<sequence>MSKLPLASALCALSLLAGCYAQPSEETAAILDAVSSVSAEETDGEDSSTPETSSVAPTPTPESLMTEEEALTALNTYLDGLDGLVSVSCVRISDGYTFEYNADCEYYAASLLKAPYALWLAERADAGEVDLSTVVPAQNSSPSRTAMEAMISMISLSDNDAATQLYRIWPAYTESDFSQFLLDMGVDRPLNALSDETNIQGVFTSRDCANILLALWDYFESDAPNAAALKQAFLDADHPMLESDYPMAKKYGSWEYVLHDIAIVYADEPYCIAVLSDWGNDSEDFPEPGASRITEIGNLAADLMTYAPMQDVAA</sequence>
<comment type="caution">
    <text evidence="4">The sequence shown here is derived from an EMBL/GenBank/DDBJ whole genome shotgun (WGS) entry which is preliminary data.</text>
</comment>
<organism evidence="4 5">
    <name type="scientific">Gemmiger gallinarum</name>
    <dbReference type="NCBI Taxonomy" id="2779354"/>
    <lineage>
        <taxon>Bacteria</taxon>
        <taxon>Bacillati</taxon>
        <taxon>Bacillota</taxon>
        <taxon>Clostridia</taxon>
        <taxon>Eubacteriales</taxon>
        <taxon>Gemmiger</taxon>
    </lineage>
</organism>
<evidence type="ECO:0000313" key="5">
    <source>
        <dbReference type="Proteomes" id="UP000768567"/>
    </source>
</evidence>
<dbReference type="Gene3D" id="3.40.710.10">
    <property type="entry name" value="DD-peptidase/beta-lactamase superfamily"/>
    <property type="match status" value="1"/>
</dbReference>
<dbReference type="RefSeq" id="WP_193500746.1">
    <property type="nucleotide sequence ID" value="NZ_JADCKC010000002.1"/>
</dbReference>
<dbReference type="EMBL" id="JADCKC010000002">
    <property type="protein sequence ID" value="MBE5037418.1"/>
    <property type="molecule type" value="Genomic_DNA"/>
</dbReference>
<dbReference type="Proteomes" id="UP000768567">
    <property type="component" value="Unassembled WGS sequence"/>
</dbReference>
<dbReference type="PROSITE" id="PS51257">
    <property type="entry name" value="PROKAR_LIPOPROTEIN"/>
    <property type="match status" value="1"/>
</dbReference>
<evidence type="ECO:0000259" key="3">
    <source>
        <dbReference type="Pfam" id="PF13354"/>
    </source>
</evidence>
<evidence type="ECO:0000256" key="2">
    <source>
        <dbReference type="SAM" id="SignalP"/>
    </source>
</evidence>
<dbReference type="PANTHER" id="PTHR35333">
    <property type="entry name" value="BETA-LACTAMASE"/>
    <property type="match status" value="1"/>
</dbReference>
<accession>A0ABR9R2S6</accession>
<dbReference type="GO" id="GO:0016787">
    <property type="term" value="F:hydrolase activity"/>
    <property type="evidence" value="ECO:0007669"/>
    <property type="project" value="UniProtKB-KW"/>
</dbReference>
<feature type="compositionally biased region" description="Polar residues" evidence="1">
    <location>
        <begin position="49"/>
        <end position="63"/>
    </location>
</feature>
<feature type="chain" id="PRO_5046856236" evidence="2">
    <location>
        <begin position="22"/>
        <end position="314"/>
    </location>
</feature>
<dbReference type="SUPFAM" id="SSF56601">
    <property type="entry name" value="beta-lactamase/transpeptidase-like"/>
    <property type="match status" value="1"/>
</dbReference>
<proteinExistence type="predicted"/>
<feature type="region of interest" description="Disordered" evidence="1">
    <location>
        <begin position="35"/>
        <end position="63"/>
    </location>
</feature>
<protein>
    <submittedName>
        <fullName evidence="4">Serine hydrolase</fullName>
    </submittedName>
</protein>
<dbReference type="InterPro" id="IPR045155">
    <property type="entry name" value="Beta-lactam_cat"/>
</dbReference>
<keyword evidence="5" id="KW-1185">Reference proteome</keyword>
<keyword evidence="4" id="KW-0378">Hydrolase</keyword>
<dbReference type="InterPro" id="IPR000871">
    <property type="entry name" value="Beta-lactam_class-A"/>
</dbReference>
<dbReference type="InterPro" id="IPR012338">
    <property type="entry name" value="Beta-lactam/transpept-like"/>
</dbReference>
<feature type="domain" description="Beta-lactamase class A catalytic" evidence="3">
    <location>
        <begin position="90"/>
        <end position="275"/>
    </location>
</feature>